<dbReference type="Proteomes" id="UP001163846">
    <property type="component" value="Unassembled WGS sequence"/>
</dbReference>
<dbReference type="AlphaFoldDB" id="A0AA38PBL1"/>
<dbReference type="Gene3D" id="3.80.10.10">
    <property type="entry name" value="Ribonuclease Inhibitor"/>
    <property type="match status" value="1"/>
</dbReference>
<evidence type="ECO:0000313" key="4">
    <source>
        <dbReference type="Proteomes" id="UP001163846"/>
    </source>
</evidence>
<dbReference type="PANTHER" id="PTHR38926:SF72">
    <property type="entry name" value="IM:7136021-RELATED"/>
    <property type="match status" value="1"/>
</dbReference>
<gene>
    <name evidence="3" type="ORF">F5878DRAFT_724161</name>
</gene>
<sequence>MISSYLPSSYSIAQITWPTKQISAYLCDRCNHSIDLDSQSIDFQEILARVRSGYSPTDSERVSYLGTLEETRRELERREEELHRLREATRRLEEQQKLLQAYEAAIKHILSPIQRLPLEVLGEILQHVCCGNDATDTANNYKYRQYYYEDELNQRLPSFDVSGVCFKWYKFVTSMPMLWTSFGIDRFGYVSESLVETFLERSCSNLVDFKLSHMLSDEFCDYPSPLVDHCNRWRHVSIVGVLNFMFDAFLNPLVQNGETPTNLISLYLNTKGFQYLKIPFIFPNLQSLTLRGFILDFDHPQYTVTTICLAKVSPEDASMFLVHFPNIKSLKLEQIKLNDDSPNSAPIVFDRTEKLTLVYPVDNDFLTATKFPCLTDLCLCDSRRLEASEFQTVLSFISQSYCALTHLGINCVAFSYEELLQIFRLVPSLTHLDAGEPLNMLWRSQTMAWILEILASPLPLGLQEGNNLSEALPVDGDIDSIPSDDNGHDTHEDSGSEQEEYNRYDYCSDEDDYPPHSRQDHADIKEPLLPRLVELNLSLKPRHRALLLDVVRSRRPTPETGLGNSPNRTCLRTLRVRYGQSHIRNRSIPKQFKALSKSLMPFKGKGLEIYVEIPEFVNTEPRDPEGFLASPYM</sequence>
<keyword evidence="4" id="KW-1185">Reference proteome</keyword>
<comment type="caution">
    <text evidence="3">The sequence shown here is derived from an EMBL/GenBank/DDBJ whole genome shotgun (WGS) entry which is preliminary data.</text>
</comment>
<feature type="compositionally biased region" description="Basic and acidic residues" evidence="2">
    <location>
        <begin position="485"/>
        <end position="494"/>
    </location>
</feature>
<feature type="coiled-coil region" evidence="1">
    <location>
        <begin position="61"/>
        <end position="105"/>
    </location>
</feature>
<evidence type="ECO:0000313" key="3">
    <source>
        <dbReference type="EMBL" id="KAJ3839917.1"/>
    </source>
</evidence>
<organism evidence="3 4">
    <name type="scientific">Lentinula raphanica</name>
    <dbReference type="NCBI Taxonomy" id="153919"/>
    <lineage>
        <taxon>Eukaryota</taxon>
        <taxon>Fungi</taxon>
        <taxon>Dikarya</taxon>
        <taxon>Basidiomycota</taxon>
        <taxon>Agaricomycotina</taxon>
        <taxon>Agaricomycetes</taxon>
        <taxon>Agaricomycetidae</taxon>
        <taxon>Agaricales</taxon>
        <taxon>Marasmiineae</taxon>
        <taxon>Omphalotaceae</taxon>
        <taxon>Lentinula</taxon>
    </lineage>
</organism>
<proteinExistence type="predicted"/>
<evidence type="ECO:0000256" key="2">
    <source>
        <dbReference type="SAM" id="MobiDB-lite"/>
    </source>
</evidence>
<feature type="region of interest" description="Disordered" evidence="2">
    <location>
        <begin position="473"/>
        <end position="501"/>
    </location>
</feature>
<dbReference type="EMBL" id="MU806103">
    <property type="protein sequence ID" value="KAJ3839917.1"/>
    <property type="molecule type" value="Genomic_DNA"/>
</dbReference>
<name>A0AA38PBL1_9AGAR</name>
<protein>
    <recommendedName>
        <fullName evidence="5">F-box domain-containing protein</fullName>
    </recommendedName>
</protein>
<keyword evidence="1" id="KW-0175">Coiled coil</keyword>
<evidence type="ECO:0008006" key="5">
    <source>
        <dbReference type="Google" id="ProtNLM"/>
    </source>
</evidence>
<dbReference type="PANTHER" id="PTHR38926">
    <property type="entry name" value="F-BOX DOMAIN CONTAINING PROTEIN, EXPRESSED"/>
    <property type="match status" value="1"/>
</dbReference>
<reference evidence="3" key="1">
    <citation type="submission" date="2022-08" db="EMBL/GenBank/DDBJ databases">
        <authorList>
            <consortium name="DOE Joint Genome Institute"/>
            <person name="Min B."/>
            <person name="Riley R."/>
            <person name="Sierra-Patev S."/>
            <person name="Naranjo-Ortiz M."/>
            <person name="Looney B."/>
            <person name="Konkel Z."/>
            <person name="Slot J.C."/>
            <person name="Sakamoto Y."/>
            <person name="Steenwyk J.L."/>
            <person name="Rokas A."/>
            <person name="Carro J."/>
            <person name="Camarero S."/>
            <person name="Ferreira P."/>
            <person name="Molpeceres G."/>
            <person name="Ruiz-Duenas F.J."/>
            <person name="Serrano A."/>
            <person name="Henrissat B."/>
            <person name="Drula E."/>
            <person name="Hughes K.W."/>
            <person name="Mata J.L."/>
            <person name="Ishikawa N.K."/>
            <person name="Vargas-Isla R."/>
            <person name="Ushijima S."/>
            <person name="Smith C.A."/>
            <person name="Ahrendt S."/>
            <person name="Andreopoulos W."/>
            <person name="He G."/>
            <person name="Labutti K."/>
            <person name="Lipzen A."/>
            <person name="Ng V."/>
            <person name="Sandor L."/>
            <person name="Barry K."/>
            <person name="Martinez A.T."/>
            <person name="Xiao Y."/>
            <person name="Gibbons J.G."/>
            <person name="Terashima K."/>
            <person name="Hibbett D.S."/>
            <person name="Grigoriev I.V."/>
        </authorList>
    </citation>
    <scope>NUCLEOTIDE SEQUENCE</scope>
    <source>
        <strain evidence="3">TFB9207</strain>
    </source>
</reference>
<accession>A0AA38PBL1</accession>
<evidence type="ECO:0000256" key="1">
    <source>
        <dbReference type="SAM" id="Coils"/>
    </source>
</evidence>
<dbReference type="InterPro" id="IPR032675">
    <property type="entry name" value="LRR_dom_sf"/>
</dbReference>
<dbReference type="SUPFAM" id="SSF52047">
    <property type="entry name" value="RNI-like"/>
    <property type="match status" value="1"/>
</dbReference>